<accession>A0ACC0M236</accession>
<dbReference type="Proteomes" id="UP001062846">
    <property type="component" value="Chromosome 10"/>
</dbReference>
<proteinExistence type="predicted"/>
<keyword evidence="2" id="KW-1185">Reference proteome</keyword>
<comment type="caution">
    <text evidence="1">The sequence shown here is derived from an EMBL/GenBank/DDBJ whole genome shotgun (WGS) entry which is preliminary data.</text>
</comment>
<reference evidence="1" key="1">
    <citation type="submission" date="2022-02" db="EMBL/GenBank/DDBJ databases">
        <title>Plant Genome Project.</title>
        <authorList>
            <person name="Zhang R.-G."/>
        </authorList>
    </citation>
    <scope>NUCLEOTIDE SEQUENCE</scope>
    <source>
        <strain evidence="1">AT1</strain>
    </source>
</reference>
<evidence type="ECO:0000313" key="2">
    <source>
        <dbReference type="Proteomes" id="UP001062846"/>
    </source>
</evidence>
<protein>
    <submittedName>
        <fullName evidence="1">Uncharacterized protein</fullName>
    </submittedName>
</protein>
<dbReference type="EMBL" id="CM046397">
    <property type="protein sequence ID" value="KAI8535061.1"/>
    <property type="molecule type" value="Genomic_DNA"/>
</dbReference>
<organism evidence="1 2">
    <name type="scientific">Rhododendron molle</name>
    <name type="common">Chinese azalea</name>
    <name type="synonym">Azalea mollis</name>
    <dbReference type="NCBI Taxonomy" id="49168"/>
    <lineage>
        <taxon>Eukaryota</taxon>
        <taxon>Viridiplantae</taxon>
        <taxon>Streptophyta</taxon>
        <taxon>Embryophyta</taxon>
        <taxon>Tracheophyta</taxon>
        <taxon>Spermatophyta</taxon>
        <taxon>Magnoliopsida</taxon>
        <taxon>eudicotyledons</taxon>
        <taxon>Gunneridae</taxon>
        <taxon>Pentapetalae</taxon>
        <taxon>asterids</taxon>
        <taxon>Ericales</taxon>
        <taxon>Ericaceae</taxon>
        <taxon>Ericoideae</taxon>
        <taxon>Rhodoreae</taxon>
        <taxon>Rhododendron</taxon>
    </lineage>
</organism>
<evidence type="ECO:0000313" key="1">
    <source>
        <dbReference type="EMBL" id="KAI8535061.1"/>
    </source>
</evidence>
<sequence>MPFAPFTWKTCMWGYAPKVIIIDQCMAMKNALEDVFPNTRHRWCIWYTMKNMLEKLNGCNAYENTSWCMRWEVYASFIIK</sequence>
<gene>
    <name evidence="1" type="ORF">RHMOL_Rhmol10G0145700</name>
</gene>
<name>A0ACC0M236_RHOML</name>